<protein>
    <recommendedName>
        <fullName evidence="2">DUF551 domain-containing protein</fullName>
    </recommendedName>
</protein>
<evidence type="ECO:0008006" key="2">
    <source>
        <dbReference type="Google" id="ProtNLM"/>
    </source>
</evidence>
<sequence length="88" mass="10467">MKWHKVYLRKMTEEEKEYYKGDSEEIWDGDIPELGEEVLVTMPLSSGEFTDTSIDTWEEFDEGLGFENTENDVIYWMEIPQYNGELDD</sequence>
<name>A0A8S5MD99_9CAUD</name>
<accession>A0A8S5MD99</accession>
<proteinExistence type="predicted"/>
<dbReference type="EMBL" id="BK014878">
    <property type="protein sequence ID" value="DAD80055.1"/>
    <property type="molecule type" value="Genomic_DNA"/>
</dbReference>
<organism evidence="1">
    <name type="scientific">Siphoviridae sp. cti6f5</name>
    <dbReference type="NCBI Taxonomy" id="2826430"/>
    <lineage>
        <taxon>Viruses</taxon>
        <taxon>Duplodnaviria</taxon>
        <taxon>Heunggongvirae</taxon>
        <taxon>Uroviricota</taxon>
        <taxon>Caudoviricetes</taxon>
    </lineage>
</organism>
<evidence type="ECO:0000313" key="1">
    <source>
        <dbReference type="EMBL" id="DAD80055.1"/>
    </source>
</evidence>
<reference evidence="1" key="1">
    <citation type="journal article" date="2021" name="Proc. Natl. Acad. Sci. U.S.A.">
        <title>A Catalog of Tens of Thousands of Viruses from Human Metagenomes Reveals Hidden Associations with Chronic Diseases.</title>
        <authorList>
            <person name="Tisza M.J."/>
            <person name="Buck C.B."/>
        </authorList>
    </citation>
    <scope>NUCLEOTIDE SEQUENCE</scope>
    <source>
        <strain evidence="1">Cti6f5</strain>
    </source>
</reference>